<evidence type="ECO:0000313" key="8">
    <source>
        <dbReference type="Proteomes" id="UP001615550"/>
    </source>
</evidence>
<dbReference type="PANTHER" id="PTHR21451">
    <property type="entry name" value="HISTONE H3 METHYLTRANSFERASE"/>
    <property type="match status" value="1"/>
</dbReference>
<keyword evidence="3" id="KW-0156">Chromatin regulator</keyword>
<feature type="domain" description="DOT1" evidence="6">
    <location>
        <begin position="1"/>
        <end position="238"/>
    </location>
</feature>
<comment type="caution">
    <text evidence="7">The sequence shown here is derived from an EMBL/GenBank/DDBJ whole genome shotgun (WGS) entry which is preliminary data.</text>
</comment>
<dbReference type="RefSeq" id="WP_400187590.1">
    <property type="nucleotide sequence ID" value="NZ_JBGORX010000002.1"/>
</dbReference>
<gene>
    <name evidence="7" type="ORF">ACD661_09315</name>
</gene>
<organism evidence="7 8">
    <name type="scientific">Legionella lytica</name>
    <dbReference type="NCBI Taxonomy" id="96232"/>
    <lineage>
        <taxon>Bacteria</taxon>
        <taxon>Pseudomonadati</taxon>
        <taxon>Pseudomonadota</taxon>
        <taxon>Gammaproteobacteria</taxon>
        <taxon>Legionellales</taxon>
        <taxon>Legionellaceae</taxon>
        <taxon>Legionella</taxon>
    </lineage>
</organism>
<dbReference type="InterPro" id="IPR030445">
    <property type="entry name" value="H3-K79_meTrfase"/>
</dbReference>
<comment type="catalytic activity">
    <reaction evidence="5">
        <text>L-lysyl(79)-[histone H3] + 3 S-adenosyl-L-methionine = N(6),N(6),N(6)-trimethyl-L-lysyl(79)-[histone H3] + 3 S-adenosyl-L-homocysteine + 3 H(+)</text>
        <dbReference type="Rhea" id="RHEA:60328"/>
        <dbReference type="Rhea" id="RHEA-COMP:15549"/>
        <dbReference type="Rhea" id="RHEA-COMP:15552"/>
        <dbReference type="ChEBI" id="CHEBI:15378"/>
        <dbReference type="ChEBI" id="CHEBI:29969"/>
        <dbReference type="ChEBI" id="CHEBI:57856"/>
        <dbReference type="ChEBI" id="CHEBI:59789"/>
        <dbReference type="ChEBI" id="CHEBI:61961"/>
        <dbReference type="EC" id="2.1.1.360"/>
    </reaction>
</comment>
<dbReference type="SUPFAM" id="SSF53335">
    <property type="entry name" value="S-adenosyl-L-methionine-dependent methyltransferases"/>
    <property type="match status" value="1"/>
</dbReference>
<evidence type="ECO:0000256" key="5">
    <source>
        <dbReference type="ARBA" id="ARBA00047770"/>
    </source>
</evidence>
<name>A0ABW8DA76_9GAMM</name>
<evidence type="ECO:0000256" key="3">
    <source>
        <dbReference type="ARBA" id="ARBA00022853"/>
    </source>
</evidence>
<evidence type="ECO:0000256" key="1">
    <source>
        <dbReference type="ARBA" id="ARBA00012190"/>
    </source>
</evidence>
<dbReference type="PANTHER" id="PTHR21451:SF19">
    <property type="entry name" value="ACTIVATED IN BLOCKED UNFOLDED PROTEIN RESPONSE"/>
    <property type="match status" value="1"/>
</dbReference>
<dbReference type="PROSITE" id="PS51569">
    <property type="entry name" value="DOT1"/>
    <property type="match status" value="1"/>
</dbReference>
<accession>A0ABW8DA76</accession>
<protein>
    <recommendedName>
        <fullName evidence="2">Histone-lysine N-methyltransferase, H3 lysine-79 specific</fullName>
        <ecNumber evidence="1">2.1.1.360</ecNumber>
    </recommendedName>
    <alternativeName>
        <fullName evidence="4">Histone H3-K79 methyltransferase</fullName>
    </alternativeName>
</protein>
<evidence type="ECO:0000259" key="6">
    <source>
        <dbReference type="PROSITE" id="PS51569"/>
    </source>
</evidence>
<evidence type="ECO:0000313" key="7">
    <source>
        <dbReference type="EMBL" id="MFJ1268751.1"/>
    </source>
</evidence>
<dbReference type="Proteomes" id="UP001615550">
    <property type="component" value="Unassembled WGS sequence"/>
</dbReference>
<keyword evidence="8" id="KW-1185">Reference proteome</keyword>
<evidence type="ECO:0000256" key="4">
    <source>
        <dbReference type="ARBA" id="ARBA00029821"/>
    </source>
</evidence>
<dbReference type="EMBL" id="JBGORX010000002">
    <property type="protein sequence ID" value="MFJ1268751.1"/>
    <property type="molecule type" value="Genomic_DNA"/>
</dbReference>
<reference evidence="7 8" key="1">
    <citation type="submission" date="2024-08" db="EMBL/GenBank/DDBJ databases">
        <title>Draft Genome Sequence of Legionella lytica strain DSB2004, Isolated From a Fire Sprinkler System.</title>
        <authorList>
            <person name="Everhart A.D."/>
            <person name="Kidane D.T."/>
            <person name="Farone A.L."/>
            <person name="Farone M.B."/>
        </authorList>
    </citation>
    <scope>NUCLEOTIDE SEQUENCE [LARGE SCALE GENOMIC DNA]</scope>
    <source>
        <strain evidence="7 8">DSB2004</strain>
    </source>
</reference>
<proteinExistence type="predicted"/>
<dbReference type="InterPro" id="IPR029063">
    <property type="entry name" value="SAM-dependent_MTases_sf"/>
</dbReference>
<dbReference type="EC" id="2.1.1.360" evidence="1"/>
<dbReference type="CDD" id="cd02440">
    <property type="entry name" value="AdoMet_MTases"/>
    <property type="match status" value="1"/>
</dbReference>
<dbReference type="Gene3D" id="3.40.50.150">
    <property type="entry name" value="Vaccinia Virus protein VP39"/>
    <property type="match status" value="1"/>
</dbReference>
<dbReference type="InterPro" id="IPR025789">
    <property type="entry name" value="DOT1_dom"/>
</dbReference>
<dbReference type="Pfam" id="PF08123">
    <property type="entry name" value="DOT1"/>
    <property type="match status" value="1"/>
</dbReference>
<sequence length="238" mass="27300">MFSSTAIAIYLTLALALSGRYLPRRVKQRRIAQWKKSLHIDEHEQIFQQLYQDAHGFLLSQQARQKNDSLDYVYGEIKFLPFLALFSLTEPDEHSVFYDLGCGVGKAVLACAMVYPIYKSVGVEILPQLYFNACKQVEHLAQLPDYAEHVKKIEFILGDFLEVNLDEATIIFINSTSFFGPTWEKICARLAQLPQLKTVITTSKTLPGEHFKLVLQTQIEMSWGVVFAYIHARKKSKY</sequence>
<evidence type="ECO:0000256" key="2">
    <source>
        <dbReference type="ARBA" id="ARBA00020987"/>
    </source>
</evidence>